<organism evidence="21 22">
    <name type="scientific">Handroanthus impetiginosus</name>
    <dbReference type="NCBI Taxonomy" id="429701"/>
    <lineage>
        <taxon>Eukaryota</taxon>
        <taxon>Viridiplantae</taxon>
        <taxon>Streptophyta</taxon>
        <taxon>Embryophyta</taxon>
        <taxon>Tracheophyta</taxon>
        <taxon>Spermatophyta</taxon>
        <taxon>Magnoliopsida</taxon>
        <taxon>eudicotyledons</taxon>
        <taxon>Gunneridae</taxon>
        <taxon>Pentapetalae</taxon>
        <taxon>asterids</taxon>
        <taxon>lamiids</taxon>
        <taxon>Lamiales</taxon>
        <taxon>Bignoniaceae</taxon>
        <taxon>Crescentiina</taxon>
        <taxon>Tabebuia alliance</taxon>
        <taxon>Handroanthus</taxon>
    </lineage>
</organism>
<comment type="similarity">
    <text evidence="14">Belongs to the RING-type zinc finger family. ATL subfamily.</text>
</comment>
<dbReference type="GO" id="GO:0004674">
    <property type="term" value="F:protein serine/threonine kinase activity"/>
    <property type="evidence" value="ECO:0007669"/>
    <property type="project" value="UniProtKB-EC"/>
</dbReference>
<evidence type="ECO:0000256" key="10">
    <source>
        <dbReference type="ARBA" id="ARBA00022833"/>
    </source>
</evidence>
<feature type="transmembrane region" description="Helical" evidence="18">
    <location>
        <begin position="252"/>
        <end position="278"/>
    </location>
</feature>
<dbReference type="GO" id="GO:0016020">
    <property type="term" value="C:membrane"/>
    <property type="evidence" value="ECO:0007669"/>
    <property type="project" value="UniProtKB-SubCell"/>
</dbReference>
<evidence type="ECO:0000256" key="2">
    <source>
        <dbReference type="ARBA" id="ARBA00004167"/>
    </source>
</evidence>
<evidence type="ECO:0000256" key="19">
    <source>
        <dbReference type="SAM" id="SignalP"/>
    </source>
</evidence>
<evidence type="ECO:0000256" key="5">
    <source>
        <dbReference type="ARBA" id="ARBA00022692"/>
    </source>
</evidence>
<dbReference type="SMART" id="SM00184">
    <property type="entry name" value="RING"/>
    <property type="match status" value="1"/>
</dbReference>
<evidence type="ECO:0000313" key="22">
    <source>
        <dbReference type="Proteomes" id="UP000231279"/>
    </source>
</evidence>
<comment type="catalytic activity">
    <reaction evidence="16">
        <text>L-seryl-[protein] + ATP = O-phospho-L-seryl-[protein] + ADP + H(+)</text>
        <dbReference type="Rhea" id="RHEA:17989"/>
        <dbReference type="Rhea" id="RHEA-COMP:9863"/>
        <dbReference type="Rhea" id="RHEA-COMP:11604"/>
        <dbReference type="ChEBI" id="CHEBI:15378"/>
        <dbReference type="ChEBI" id="CHEBI:29999"/>
        <dbReference type="ChEBI" id="CHEBI:30616"/>
        <dbReference type="ChEBI" id="CHEBI:83421"/>
        <dbReference type="ChEBI" id="CHEBI:456216"/>
        <dbReference type="EC" id="2.7.11.1"/>
    </reaction>
</comment>
<reference evidence="22" key="1">
    <citation type="journal article" date="2018" name="Gigascience">
        <title>Genome assembly of the Pink Ipe (Handroanthus impetiginosus, Bignoniaceae), a highly valued, ecologically keystone Neotropical timber forest tree.</title>
        <authorList>
            <person name="Silva-Junior O.B."/>
            <person name="Grattapaglia D."/>
            <person name="Novaes E."/>
            <person name="Collevatti R.G."/>
        </authorList>
    </citation>
    <scope>NUCLEOTIDE SEQUENCE [LARGE SCALE GENOMIC DNA]</scope>
    <source>
        <strain evidence="22">cv. UFG-1</strain>
    </source>
</reference>
<dbReference type="Proteomes" id="UP000231279">
    <property type="component" value="Unassembled WGS sequence"/>
</dbReference>
<keyword evidence="9" id="KW-0833">Ubl conjugation pathway</keyword>
<evidence type="ECO:0000256" key="17">
    <source>
        <dbReference type="PROSITE-ProRule" id="PRU00175"/>
    </source>
</evidence>
<evidence type="ECO:0000256" key="11">
    <source>
        <dbReference type="ARBA" id="ARBA00022989"/>
    </source>
</evidence>
<keyword evidence="12 18" id="KW-0472">Membrane</keyword>
<dbReference type="InterPro" id="IPR025287">
    <property type="entry name" value="WAK_GUB"/>
</dbReference>
<feature type="chain" id="PRO_5013742109" description="RING-type domain-containing protein" evidence="19">
    <location>
        <begin position="20"/>
        <end position="388"/>
    </location>
</feature>
<evidence type="ECO:0000256" key="4">
    <source>
        <dbReference type="ARBA" id="ARBA00022679"/>
    </source>
</evidence>
<keyword evidence="13" id="KW-0325">Glycoprotein</keyword>
<evidence type="ECO:0000256" key="13">
    <source>
        <dbReference type="ARBA" id="ARBA00023180"/>
    </source>
</evidence>
<dbReference type="InterPro" id="IPR046948">
    <property type="entry name" value="ATL20-22-like"/>
</dbReference>
<keyword evidence="10" id="KW-0862">Zinc</keyword>
<dbReference type="InterPro" id="IPR013083">
    <property type="entry name" value="Znf_RING/FYVE/PHD"/>
</dbReference>
<dbReference type="AlphaFoldDB" id="A0A2G9GAD9"/>
<keyword evidence="22" id="KW-1185">Reference proteome</keyword>
<dbReference type="InterPro" id="IPR001841">
    <property type="entry name" value="Znf_RING"/>
</dbReference>
<keyword evidence="6" id="KW-0479">Metal-binding</keyword>
<dbReference type="Gene3D" id="3.30.40.10">
    <property type="entry name" value="Zinc/RING finger domain, C3HC4 (zinc finger)"/>
    <property type="match status" value="1"/>
</dbReference>
<dbReference type="SUPFAM" id="SSF57850">
    <property type="entry name" value="RING/U-box"/>
    <property type="match status" value="1"/>
</dbReference>
<evidence type="ECO:0000256" key="9">
    <source>
        <dbReference type="ARBA" id="ARBA00022786"/>
    </source>
</evidence>
<feature type="domain" description="RING-type" evidence="20">
    <location>
        <begin position="336"/>
        <end position="378"/>
    </location>
</feature>
<dbReference type="GO" id="GO:0008270">
    <property type="term" value="F:zinc ion binding"/>
    <property type="evidence" value="ECO:0007669"/>
    <property type="project" value="UniProtKB-KW"/>
</dbReference>
<comment type="caution">
    <text evidence="21">The sequence shown here is derived from an EMBL/GenBank/DDBJ whole genome shotgun (WGS) entry which is preliminary data.</text>
</comment>
<evidence type="ECO:0000259" key="20">
    <source>
        <dbReference type="PROSITE" id="PS50089"/>
    </source>
</evidence>
<dbReference type="EMBL" id="NKXS01006032">
    <property type="protein sequence ID" value="PIN02165.1"/>
    <property type="molecule type" value="Genomic_DNA"/>
</dbReference>
<evidence type="ECO:0000256" key="3">
    <source>
        <dbReference type="ARBA" id="ARBA00004906"/>
    </source>
</evidence>
<evidence type="ECO:0000256" key="16">
    <source>
        <dbReference type="ARBA" id="ARBA00048679"/>
    </source>
</evidence>
<name>A0A2G9GAD9_9LAMI</name>
<evidence type="ECO:0000256" key="18">
    <source>
        <dbReference type="SAM" id="Phobius"/>
    </source>
</evidence>
<evidence type="ECO:0000256" key="7">
    <source>
        <dbReference type="ARBA" id="ARBA00022729"/>
    </source>
</evidence>
<keyword evidence="11 18" id="KW-1133">Transmembrane helix</keyword>
<dbReference type="OrthoDB" id="8062037at2759"/>
<evidence type="ECO:0000313" key="21">
    <source>
        <dbReference type="EMBL" id="PIN02165.1"/>
    </source>
</evidence>
<comment type="subcellular location">
    <subcellularLocation>
        <location evidence="2">Membrane</location>
        <topology evidence="2">Single-pass membrane protein</topology>
    </subcellularLocation>
</comment>
<keyword evidence="4" id="KW-0808">Transferase</keyword>
<comment type="catalytic activity">
    <reaction evidence="1">
        <text>S-ubiquitinyl-[E2 ubiquitin-conjugating enzyme]-L-cysteine + [acceptor protein]-L-lysine = [E2 ubiquitin-conjugating enzyme]-L-cysteine + N(6)-ubiquitinyl-[acceptor protein]-L-lysine.</text>
        <dbReference type="EC" id="2.3.2.27"/>
    </reaction>
</comment>
<dbReference type="Pfam" id="PF14380">
    <property type="entry name" value="WAK_assoc"/>
    <property type="match status" value="1"/>
</dbReference>
<dbReference type="PROSITE" id="PS50089">
    <property type="entry name" value="ZF_RING_2"/>
    <property type="match status" value="1"/>
</dbReference>
<sequence length="388" mass="43647">MDILKLIFFEFLLFLAIHARNNCPSRFCGKSPVEVRFPFRLKDQQPQKCGYPGFDLSCQKSKIILNLPHSGVYYVRGINYLMQEIYLYDPNWCLPRRLLSLNLLLSPFVAAYYKNFTFLSCPSELVRTRLTTIDCLSNSTTSVVATSSMNLARALNNCSTIVSLQIPVSQPVQDEEWVSSDPSDELRLGWNVPRCEDCEARGGVCGFDNSTGEELVCYHHPRTVGSQRHSLCGMGVVDRQSNQDPIEKLGRLVLFFIALALAIPTVALSMSLLVYICIMARRINQHRANAAAHNTAIAAVERRQMVPGLDESSIESYTKVVLGESRRLPGPNGVTCPICLADYHPNETIRCMPECEHCFHSDCVDEWLRMQNTCPVCRNSPSPNRAIM</sequence>
<keyword evidence="7 19" id="KW-0732">Signal</keyword>
<dbReference type="PANTHER" id="PTHR46279:SF2">
    <property type="entry name" value="RING-H2 FINGER PROTEIN ATL21A-RELATED"/>
    <property type="match status" value="1"/>
</dbReference>
<dbReference type="GO" id="GO:0030247">
    <property type="term" value="F:polysaccharide binding"/>
    <property type="evidence" value="ECO:0007669"/>
    <property type="project" value="InterPro"/>
</dbReference>
<dbReference type="PANTHER" id="PTHR46279">
    <property type="entry name" value="RING/U-BOX SUPERFAMILY PROTEIN"/>
    <property type="match status" value="1"/>
</dbReference>
<dbReference type="Pfam" id="PF13947">
    <property type="entry name" value="GUB_WAK_bind"/>
    <property type="match status" value="1"/>
</dbReference>
<gene>
    <name evidence="21" type="ORF">CDL12_25322</name>
</gene>
<dbReference type="Pfam" id="PF13639">
    <property type="entry name" value="zf-RING_2"/>
    <property type="match status" value="1"/>
</dbReference>
<keyword evidence="5 18" id="KW-0812">Transmembrane</keyword>
<evidence type="ECO:0000256" key="14">
    <source>
        <dbReference type="ARBA" id="ARBA00024209"/>
    </source>
</evidence>
<proteinExistence type="inferred from homology"/>
<evidence type="ECO:0000256" key="12">
    <source>
        <dbReference type="ARBA" id="ARBA00023136"/>
    </source>
</evidence>
<accession>A0A2G9GAD9</accession>
<keyword evidence="8 17" id="KW-0863">Zinc-finger</keyword>
<evidence type="ECO:0000256" key="6">
    <source>
        <dbReference type="ARBA" id="ARBA00022723"/>
    </source>
</evidence>
<comment type="catalytic activity">
    <reaction evidence="15">
        <text>L-threonyl-[protein] + ATP = O-phospho-L-threonyl-[protein] + ADP + H(+)</text>
        <dbReference type="Rhea" id="RHEA:46608"/>
        <dbReference type="Rhea" id="RHEA-COMP:11060"/>
        <dbReference type="Rhea" id="RHEA-COMP:11605"/>
        <dbReference type="ChEBI" id="CHEBI:15378"/>
        <dbReference type="ChEBI" id="CHEBI:30013"/>
        <dbReference type="ChEBI" id="CHEBI:30616"/>
        <dbReference type="ChEBI" id="CHEBI:61977"/>
        <dbReference type="ChEBI" id="CHEBI:456216"/>
        <dbReference type="EC" id="2.7.11.1"/>
    </reaction>
</comment>
<comment type="pathway">
    <text evidence="3">Protein modification; protein ubiquitination.</text>
</comment>
<protein>
    <recommendedName>
        <fullName evidence="20">RING-type domain-containing protein</fullName>
    </recommendedName>
</protein>
<dbReference type="GO" id="GO:0061630">
    <property type="term" value="F:ubiquitin protein ligase activity"/>
    <property type="evidence" value="ECO:0007669"/>
    <property type="project" value="UniProtKB-EC"/>
</dbReference>
<feature type="signal peptide" evidence="19">
    <location>
        <begin position="1"/>
        <end position="19"/>
    </location>
</feature>
<dbReference type="InterPro" id="IPR032872">
    <property type="entry name" value="WAK_assoc_C"/>
</dbReference>
<evidence type="ECO:0000256" key="15">
    <source>
        <dbReference type="ARBA" id="ARBA00047899"/>
    </source>
</evidence>
<evidence type="ECO:0000256" key="1">
    <source>
        <dbReference type="ARBA" id="ARBA00000900"/>
    </source>
</evidence>
<dbReference type="CDD" id="cd16461">
    <property type="entry name" value="RING-H2_EL5-like"/>
    <property type="match status" value="1"/>
</dbReference>
<dbReference type="STRING" id="429701.A0A2G9GAD9"/>
<evidence type="ECO:0000256" key="8">
    <source>
        <dbReference type="ARBA" id="ARBA00022771"/>
    </source>
</evidence>